<evidence type="ECO:0000256" key="7">
    <source>
        <dbReference type="ARBA" id="ARBA00023010"/>
    </source>
</evidence>
<evidence type="ECO:0000256" key="4">
    <source>
        <dbReference type="ARBA" id="ARBA00022692"/>
    </source>
</evidence>
<evidence type="ECO:0000256" key="2">
    <source>
        <dbReference type="ARBA" id="ARBA00022448"/>
    </source>
</evidence>
<evidence type="ECO:0000313" key="12">
    <source>
        <dbReference type="Proteomes" id="UP000641152"/>
    </source>
</evidence>
<dbReference type="NCBIfam" id="TIGR01411">
    <property type="entry name" value="tatAE"/>
    <property type="match status" value="1"/>
</dbReference>
<keyword evidence="12" id="KW-1185">Reference proteome</keyword>
<keyword evidence="4 9" id="KW-0812">Transmembrane</keyword>
<evidence type="ECO:0000256" key="1">
    <source>
        <dbReference type="ARBA" id="ARBA00004162"/>
    </source>
</evidence>
<organism evidence="11 12">
    <name type="scientific">Methylomonas fluvii</name>
    <dbReference type="NCBI Taxonomy" id="1854564"/>
    <lineage>
        <taxon>Bacteria</taxon>
        <taxon>Pseudomonadati</taxon>
        <taxon>Pseudomonadota</taxon>
        <taxon>Gammaproteobacteria</taxon>
        <taxon>Methylococcales</taxon>
        <taxon>Methylococcaceae</taxon>
        <taxon>Methylomonas</taxon>
    </lineage>
</organism>
<dbReference type="HAMAP" id="MF_00236">
    <property type="entry name" value="TatA_E"/>
    <property type="match status" value="1"/>
</dbReference>
<keyword evidence="2 9" id="KW-0813">Transport</keyword>
<protein>
    <recommendedName>
        <fullName evidence="9">Sec-independent protein translocase protein TatA</fullName>
    </recommendedName>
</protein>
<dbReference type="InterPro" id="IPR003369">
    <property type="entry name" value="TatA/B/E"/>
</dbReference>
<dbReference type="RefSeq" id="WP_192392599.1">
    <property type="nucleotide sequence ID" value="NZ_CAJHIU010000001.1"/>
</dbReference>
<dbReference type="Gene3D" id="1.20.5.3310">
    <property type="match status" value="1"/>
</dbReference>
<comment type="similarity">
    <text evidence="9">Belongs to the TatA/E family.</text>
</comment>
<keyword evidence="7 9" id="KW-0811">Translocation</keyword>
<comment type="subcellular location">
    <subcellularLocation>
        <location evidence="1 9">Cell membrane</location>
        <topology evidence="1 9">Single-pass membrane protein</topology>
    </subcellularLocation>
</comment>
<evidence type="ECO:0000256" key="8">
    <source>
        <dbReference type="ARBA" id="ARBA00023136"/>
    </source>
</evidence>
<dbReference type="PANTHER" id="PTHR42982">
    <property type="entry name" value="SEC-INDEPENDENT PROTEIN TRANSLOCASE PROTEIN TATA"/>
    <property type="match status" value="1"/>
</dbReference>
<feature type="compositionally biased region" description="Basic and acidic residues" evidence="10">
    <location>
        <begin position="44"/>
        <end position="56"/>
    </location>
</feature>
<comment type="function">
    <text evidence="9">Part of the twin-arginine translocation (Tat) system that transports large folded proteins containing a characteristic twin-arginine motif in their signal peptide across membranes. TatA could form the protein-conducting channel of the Tat system.</text>
</comment>
<comment type="caution">
    <text evidence="11">The sequence shown here is derived from an EMBL/GenBank/DDBJ whole genome shotgun (WGS) entry which is preliminary data.</text>
</comment>
<dbReference type="Proteomes" id="UP000641152">
    <property type="component" value="Unassembled WGS sequence"/>
</dbReference>
<evidence type="ECO:0000313" key="11">
    <source>
        <dbReference type="EMBL" id="MBD9359751.1"/>
    </source>
</evidence>
<dbReference type="Pfam" id="PF02416">
    <property type="entry name" value="TatA_B_E"/>
    <property type="match status" value="1"/>
</dbReference>
<evidence type="ECO:0000256" key="10">
    <source>
        <dbReference type="SAM" id="MobiDB-lite"/>
    </source>
</evidence>
<proteinExistence type="inferred from homology"/>
<keyword evidence="8 9" id="KW-0472">Membrane</keyword>
<dbReference type="PANTHER" id="PTHR42982:SF1">
    <property type="entry name" value="SEC-INDEPENDENT PROTEIN TRANSLOCASE PROTEIN TATA"/>
    <property type="match status" value="1"/>
</dbReference>
<sequence length="71" mass="7686">MGLSIPHLLVVLVIVILVFGTKRLKNIGADLGEAIKGFRSAVKEGSEDKAIANKEEEPLEGEVTNKEKDRA</sequence>
<comment type="subunit">
    <text evidence="9">The Tat system comprises two distinct complexes: a TatABC complex, containing multiple copies of TatA, TatB and TatC subunits, and a separate TatA complex, containing only TatA subunits. Substrates initially bind to the TatABC complex, which probably triggers association of the separate TatA complex to form the active translocon.</text>
</comment>
<reference evidence="11 12" key="1">
    <citation type="submission" date="2020-09" db="EMBL/GenBank/DDBJ databases">
        <title>Methylomonas albis sp. nov. and Methylomonas fluvii sp. nov.: Two cold-adapted methanotrophs from the River Elbe and an amended description of Methylovulum psychrotolerans strain Eb1.</title>
        <authorList>
            <person name="Bussmann I.K."/>
            <person name="Klings K.-W."/>
            <person name="Warnstedt J."/>
            <person name="Hoppert M."/>
            <person name="Saborowski A."/>
            <person name="Horn F."/>
            <person name="Liebner S."/>
        </authorList>
    </citation>
    <scope>NUCLEOTIDE SEQUENCE [LARGE SCALE GENOMIC DNA]</scope>
    <source>
        <strain evidence="11 12">EbB</strain>
    </source>
</reference>
<keyword evidence="6 9" id="KW-1133">Transmembrane helix</keyword>
<keyword evidence="3 9" id="KW-1003">Cell membrane</keyword>
<name>A0ABR9DA98_9GAMM</name>
<feature type="region of interest" description="Disordered" evidence="10">
    <location>
        <begin position="44"/>
        <end position="71"/>
    </location>
</feature>
<dbReference type="NCBIfam" id="NF002813">
    <property type="entry name" value="PRK02958.1"/>
    <property type="match status" value="1"/>
</dbReference>
<evidence type="ECO:0000256" key="9">
    <source>
        <dbReference type="HAMAP-Rule" id="MF_00236"/>
    </source>
</evidence>
<evidence type="ECO:0000256" key="3">
    <source>
        <dbReference type="ARBA" id="ARBA00022475"/>
    </source>
</evidence>
<evidence type="ECO:0000256" key="5">
    <source>
        <dbReference type="ARBA" id="ARBA00022927"/>
    </source>
</evidence>
<accession>A0ABR9DA98</accession>
<gene>
    <name evidence="9 11" type="primary">tatA</name>
    <name evidence="11" type="ORF">EBB_04150</name>
</gene>
<evidence type="ECO:0000256" key="6">
    <source>
        <dbReference type="ARBA" id="ARBA00022989"/>
    </source>
</evidence>
<dbReference type="InterPro" id="IPR006312">
    <property type="entry name" value="TatA/E"/>
</dbReference>
<keyword evidence="5 9" id="KW-0653">Protein transport</keyword>
<dbReference type="EMBL" id="JACXST010000001">
    <property type="protein sequence ID" value="MBD9359751.1"/>
    <property type="molecule type" value="Genomic_DNA"/>
</dbReference>